<dbReference type="Proteomes" id="UP001176961">
    <property type="component" value="Unassembled WGS sequence"/>
</dbReference>
<dbReference type="Pfam" id="PF05741">
    <property type="entry name" value="zf-nanos"/>
    <property type="match status" value="1"/>
</dbReference>
<evidence type="ECO:0000256" key="2">
    <source>
        <dbReference type="ARBA" id="ARBA00022490"/>
    </source>
</evidence>
<evidence type="ECO:0000256" key="5">
    <source>
        <dbReference type="ARBA" id="ARBA00022833"/>
    </source>
</evidence>
<feature type="domain" description="Nanos-type" evidence="10">
    <location>
        <begin position="188"/>
        <end position="255"/>
    </location>
</feature>
<accession>A0AA36M1D1</accession>
<dbReference type="InterPro" id="IPR008705">
    <property type="entry name" value="Nanos/Xcar2"/>
</dbReference>
<comment type="caution">
    <text evidence="11">The sequence shown here is derived from an EMBL/GenBank/DDBJ whole genome shotgun (WGS) entry which is preliminary data.</text>
</comment>
<keyword evidence="12" id="KW-1185">Reference proteome</keyword>
<evidence type="ECO:0000259" key="10">
    <source>
        <dbReference type="PROSITE" id="PS51522"/>
    </source>
</evidence>
<gene>
    <name evidence="11" type="ORF">CYNAS_LOCUS7173</name>
</gene>
<dbReference type="InterPro" id="IPR024161">
    <property type="entry name" value="Znf_nanos-typ"/>
</dbReference>
<evidence type="ECO:0000256" key="4">
    <source>
        <dbReference type="ARBA" id="ARBA00022771"/>
    </source>
</evidence>
<keyword evidence="7 8" id="KW-0694">RNA-binding</keyword>
<feature type="region of interest" description="Disordered" evidence="9">
    <location>
        <begin position="1"/>
        <end position="20"/>
    </location>
</feature>
<dbReference type="PANTHER" id="PTHR12887">
    <property type="entry name" value="NANOS PROTEIN"/>
    <property type="match status" value="1"/>
</dbReference>
<proteinExistence type="inferred from homology"/>
<sequence length="279" mass="31018">MKRSEAPIIGRRNSGGRKVAPKIELHFIEKPERERKYPSPTNAQVKEQECSKSNNVVNRGDFGIGELAEEFATLAAWTPPPTPASPLSSSNSSNGHLPTRASVVESITKALCRNNAPPPAQFVEPTVNTSNNVERPQQNILAQVLPSNGANTNVHAPLTSTVTTTTTSSAANSNHLLSPSTTRRRRPMCRFCYERYVHMCLDSHQTIPSAYDRGMWHGHSMKERGLVTCPHLWATVCPHCGASKQFAHTEDYCPLVRRNFLYPQTSNRDFQRTDPTPNF</sequence>
<evidence type="ECO:0000256" key="7">
    <source>
        <dbReference type="ARBA" id="ARBA00022884"/>
    </source>
</evidence>
<keyword evidence="6 8" id="KW-0810">Translation regulation</keyword>
<keyword evidence="2" id="KW-0963">Cytoplasm</keyword>
<evidence type="ECO:0000313" key="12">
    <source>
        <dbReference type="Proteomes" id="UP001176961"/>
    </source>
</evidence>
<feature type="compositionally biased region" description="Polar residues" evidence="9">
    <location>
        <begin position="39"/>
        <end position="50"/>
    </location>
</feature>
<dbReference type="GO" id="GO:0003723">
    <property type="term" value="F:RNA binding"/>
    <property type="evidence" value="ECO:0007669"/>
    <property type="project" value="UniProtKB-UniRule"/>
</dbReference>
<keyword evidence="5" id="KW-0862">Zinc</keyword>
<evidence type="ECO:0000256" key="6">
    <source>
        <dbReference type="ARBA" id="ARBA00022845"/>
    </source>
</evidence>
<dbReference type="GO" id="GO:0006417">
    <property type="term" value="P:regulation of translation"/>
    <property type="evidence" value="ECO:0007669"/>
    <property type="project" value="UniProtKB-UniRule"/>
</dbReference>
<evidence type="ECO:0000256" key="9">
    <source>
        <dbReference type="SAM" id="MobiDB-lite"/>
    </source>
</evidence>
<name>A0AA36M1D1_CYLNA</name>
<dbReference type="InterPro" id="IPR038129">
    <property type="entry name" value="Nanos_sf"/>
</dbReference>
<organism evidence="11 12">
    <name type="scientific">Cylicocyclus nassatus</name>
    <name type="common">Nematode worm</name>
    <dbReference type="NCBI Taxonomy" id="53992"/>
    <lineage>
        <taxon>Eukaryota</taxon>
        <taxon>Metazoa</taxon>
        <taxon>Ecdysozoa</taxon>
        <taxon>Nematoda</taxon>
        <taxon>Chromadorea</taxon>
        <taxon>Rhabditida</taxon>
        <taxon>Rhabditina</taxon>
        <taxon>Rhabditomorpha</taxon>
        <taxon>Strongyloidea</taxon>
        <taxon>Strongylidae</taxon>
        <taxon>Cylicocyclus</taxon>
    </lineage>
</organism>
<dbReference type="Gene3D" id="4.10.60.30">
    <property type="entry name" value="Nanos, RNA-binding domain"/>
    <property type="match status" value="1"/>
</dbReference>
<comment type="similarity">
    <text evidence="8">Belongs to the nanos family.</text>
</comment>
<dbReference type="EMBL" id="CATQJL010000112">
    <property type="protein sequence ID" value="CAJ0595190.1"/>
    <property type="molecule type" value="Genomic_DNA"/>
</dbReference>
<comment type="subcellular location">
    <subcellularLocation>
        <location evidence="1">Cytoplasm</location>
    </subcellularLocation>
</comment>
<evidence type="ECO:0000256" key="8">
    <source>
        <dbReference type="PROSITE-ProRule" id="PRU00855"/>
    </source>
</evidence>
<feature type="region of interest" description="Disordered" evidence="9">
    <location>
        <begin position="30"/>
        <end position="50"/>
    </location>
</feature>
<reference evidence="11" key="1">
    <citation type="submission" date="2023-07" db="EMBL/GenBank/DDBJ databases">
        <authorList>
            <consortium name="CYATHOMIX"/>
        </authorList>
    </citation>
    <scope>NUCLEOTIDE SEQUENCE</scope>
    <source>
        <strain evidence="11">N/A</strain>
    </source>
</reference>
<keyword evidence="4 8" id="KW-0863">Zinc-finger</keyword>
<evidence type="ECO:0000256" key="1">
    <source>
        <dbReference type="ARBA" id="ARBA00004496"/>
    </source>
</evidence>
<dbReference type="GO" id="GO:0005737">
    <property type="term" value="C:cytoplasm"/>
    <property type="evidence" value="ECO:0007669"/>
    <property type="project" value="UniProtKB-SubCell"/>
</dbReference>
<dbReference type="AlphaFoldDB" id="A0AA36M1D1"/>
<evidence type="ECO:0000313" key="11">
    <source>
        <dbReference type="EMBL" id="CAJ0595190.1"/>
    </source>
</evidence>
<evidence type="ECO:0000256" key="3">
    <source>
        <dbReference type="ARBA" id="ARBA00022723"/>
    </source>
</evidence>
<protein>
    <recommendedName>
        <fullName evidence="10">Nanos-type domain-containing protein</fullName>
    </recommendedName>
</protein>
<dbReference type="GO" id="GO:0008270">
    <property type="term" value="F:zinc ion binding"/>
    <property type="evidence" value="ECO:0007669"/>
    <property type="project" value="UniProtKB-KW"/>
</dbReference>
<keyword evidence="3" id="KW-0479">Metal-binding</keyword>
<dbReference type="PROSITE" id="PS51522">
    <property type="entry name" value="ZF_NANOS"/>
    <property type="match status" value="1"/>
</dbReference>